<evidence type="ECO:0000313" key="2">
    <source>
        <dbReference type="Proteomes" id="UP000092612"/>
    </source>
</evidence>
<evidence type="ECO:0000313" key="1">
    <source>
        <dbReference type="EMBL" id="OBY67108.1"/>
    </source>
</evidence>
<dbReference type="PIRSF" id="PIRSF011444">
    <property type="entry name" value="DUF1287"/>
    <property type="match status" value="1"/>
</dbReference>
<accession>A0A1B8U5H1</accession>
<dbReference type="EMBL" id="LSFL01000009">
    <property type="protein sequence ID" value="OBY67108.1"/>
    <property type="molecule type" value="Genomic_DNA"/>
</dbReference>
<proteinExistence type="predicted"/>
<dbReference type="Gene3D" id="3.90.1720.10">
    <property type="entry name" value="endopeptidase domain like (from Nostoc punctiforme)"/>
    <property type="match status" value="1"/>
</dbReference>
<dbReference type="KEGG" id="prn:BW723_15305"/>
<reference evidence="2" key="1">
    <citation type="submission" date="2016-02" db="EMBL/GenBank/DDBJ databases">
        <title>Paenibacillus sp. LPB0068, isolated from Crassostrea gigas.</title>
        <authorList>
            <person name="Shin S.-K."/>
            <person name="Yi H."/>
        </authorList>
    </citation>
    <scope>NUCLEOTIDE SEQUENCE [LARGE SCALE GENOMIC DNA]</scope>
    <source>
        <strain evidence="2">KCTC 23969</strain>
    </source>
</reference>
<dbReference type="STRING" id="996801.BW723_15305"/>
<keyword evidence="2" id="KW-1185">Reference proteome</keyword>
<sequence>MLLICLFQFSFAQEDKLSAAALELTKDKVVYDPSYFSIDYPNGDVPSDKGVCTDVIIRAHRKLGIDLQKEVHLDMKNNFNLYPKIWGLKRTDKNIDHRRVPNLMTFFSRKGTVKPITKNPNDYKPGDIICWNLGGAITHTGIVVNKKSADNKRFLIVHNIGSGQVLEDCLFSFKIIGHYRYLN</sequence>
<protein>
    <recommendedName>
        <fullName evidence="3">DUF1287 domain-containing protein</fullName>
    </recommendedName>
</protein>
<name>A0A1B8U5H1_9FLAO</name>
<comment type="caution">
    <text evidence="1">The sequence shown here is derived from an EMBL/GenBank/DDBJ whole genome shotgun (WGS) entry which is preliminary data.</text>
</comment>
<dbReference type="Pfam" id="PF06940">
    <property type="entry name" value="DUF1287"/>
    <property type="match status" value="1"/>
</dbReference>
<dbReference type="AlphaFoldDB" id="A0A1B8U5H1"/>
<dbReference type="InterPro" id="IPR009706">
    <property type="entry name" value="DUF1287"/>
</dbReference>
<evidence type="ECO:0008006" key="3">
    <source>
        <dbReference type="Google" id="ProtNLM"/>
    </source>
</evidence>
<gene>
    <name evidence="1" type="ORF">LPB301_04485</name>
</gene>
<dbReference type="Proteomes" id="UP000092612">
    <property type="component" value="Unassembled WGS sequence"/>
</dbReference>
<organism evidence="1 2">
    <name type="scientific">Polaribacter reichenbachii</name>
    <dbReference type="NCBI Taxonomy" id="996801"/>
    <lineage>
        <taxon>Bacteria</taxon>
        <taxon>Pseudomonadati</taxon>
        <taxon>Bacteroidota</taxon>
        <taxon>Flavobacteriia</taxon>
        <taxon>Flavobacteriales</taxon>
        <taxon>Flavobacteriaceae</taxon>
    </lineage>
</organism>